<reference evidence="7" key="1">
    <citation type="submission" date="2015-11" db="EMBL/GenBank/DDBJ databases">
        <title>De novo transcriptome assembly of four potential Pierce s Disease insect vectors from Arizona vineyards.</title>
        <authorList>
            <person name="Tassone E.E."/>
        </authorList>
    </citation>
    <scope>NUCLEOTIDE SEQUENCE</scope>
</reference>
<keyword evidence="3 5" id="KW-1133">Transmembrane helix</keyword>
<accession>A0A1B6HL99</accession>
<dbReference type="InterPro" id="IPR036259">
    <property type="entry name" value="MFS_trans_sf"/>
</dbReference>
<dbReference type="EMBL" id="GECU01032234">
    <property type="protein sequence ID" value="JAS75472.1"/>
    <property type="molecule type" value="Transcribed_RNA"/>
</dbReference>
<dbReference type="InterPro" id="IPR011701">
    <property type="entry name" value="MFS"/>
</dbReference>
<evidence type="ECO:0000313" key="7">
    <source>
        <dbReference type="EMBL" id="JAS75472.1"/>
    </source>
</evidence>
<dbReference type="Gene3D" id="1.20.1250.20">
    <property type="entry name" value="MFS general substrate transporter like domains"/>
    <property type="match status" value="1"/>
</dbReference>
<feature type="transmembrane region" description="Helical" evidence="5">
    <location>
        <begin position="362"/>
        <end position="386"/>
    </location>
</feature>
<dbReference type="PROSITE" id="PS50850">
    <property type="entry name" value="MFS"/>
    <property type="match status" value="1"/>
</dbReference>
<dbReference type="GO" id="GO:0016020">
    <property type="term" value="C:membrane"/>
    <property type="evidence" value="ECO:0007669"/>
    <property type="project" value="UniProtKB-SubCell"/>
</dbReference>
<evidence type="ECO:0000256" key="4">
    <source>
        <dbReference type="ARBA" id="ARBA00023136"/>
    </source>
</evidence>
<feature type="domain" description="Major facilitator superfamily (MFS) profile" evidence="6">
    <location>
        <begin position="1"/>
        <end position="392"/>
    </location>
</feature>
<dbReference type="GO" id="GO:0022857">
    <property type="term" value="F:transmembrane transporter activity"/>
    <property type="evidence" value="ECO:0007669"/>
    <property type="project" value="InterPro"/>
</dbReference>
<dbReference type="InterPro" id="IPR001958">
    <property type="entry name" value="Tet-R_TetA/multi-R_MdtG-like"/>
</dbReference>
<evidence type="ECO:0000256" key="5">
    <source>
        <dbReference type="SAM" id="Phobius"/>
    </source>
</evidence>
<proteinExistence type="predicted"/>
<sequence length="400" mass="43315">MAQSWSWLYVLSFLGCSGDSVLMSVLTSHLRSLGISHVNIGLLSSANGLALLISGPIVGSWSDIHGRREVLCLSTLVCALAYVALGHVSSLYLLFFTRCVLGTFQHVQTLGRALVADIVPADKQASTTALMHAFAYLSLTVGPLISGHVMEADNGFQCLTIAVATIFVFNAVLIYTFASPARSLKTRTSENTPPSKQLLLIFQQLKSINWKDCWMIFCIKFLFDFSALFFFRSVDVALVNSFQLTSRYVGYTISFYCFILLLSSLVLGATKFLKASSGNHLKYLNYTFWVMTVSLVGLYTVNNPTLFVVGLVPLACGHSLARVLLTEVLLEQCDDSCRGSVMGASSSVAAIARTVAPLLSSLAISWGGVSLMLIASSLVTASASLLTSSYSRQQVRSKVL</sequence>
<organism evidence="7">
    <name type="scientific">Homalodisca liturata</name>
    <dbReference type="NCBI Taxonomy" id="320908"/>
    <lineage>
        <taxon>Eukaryota</taxon>
        <taxon>Metazoa</taxon>
        <taxon>Ecdysozoa</taxon>
        <taxon>Arthropoda</taxon>
        <taxon>Hexapoda</taxon>
        <taxon>Insecta</taxon>
        <taxon>Pterygota</taxon>
        <taxon>Neoptera</taxon>
        <taxon>Paraneoptera</taxon>
        <taxon>Hemiptera</taxon>
        <taxon>Auchenorrhyncha</taxon>
        <taxon>Membracoidea</taxon>
        <taxon>Cicadellidae</taxon>
        <taxon>Cicadellinae</taxon>
        <taxon>Proconiini</taxon>
        <taxon>Homalodisca</taxon>
    </lineage>
</organism>
<evidence type="ECO:0000259" key="6">
    <source>
        <dbReference type="PROSITE" id="PS50850"/>
    </source>
</evidence>
<dbReference type="InterPro" id="IPR020846">
    <property type="entry name" value="MFS_dom"/>
</dbReference>
<feature type="transmembrane region" description="Helical" evidence="5">
    <location>
        <begin position="213"/>
        <end position="231"/>
    </location>
</feature>
<keyword evidence="2 5" id="KW-0812">Transmembrane</keyword>
<dbReference type="AlphaFoldDB" id="A0A1B6HL99"/>
<evidence type="ECO:0000256" key="2">
    <source>
        <dbReference type="ARBA" id="ARBA00022692"/>
    </source>
</evidence>
<dbReference type="PANTHER" id="PTHR24002">
    <property type="entry name" value="SOLUTE CARRIER FAMILY 22 MEMBER 18"/>
    <property type="match status" value="1"/>
</dbReference>
<evidence type="ECO:0000256" key="1">
    <source>
        <dbReference type="ARBA" id="ARBA00004141"/>
    </source>
</evidence>
<dbReference type="Pfam" id="PF07690">
    <property type="entry name" value="MFS_1"/>
    <property type="match status" value="1"/>
</dbReference>
<dbReference type="PRINTS" id="PR01035">
    <property type="entry name" value="TCRTETA"/>
</dbReference>
<feature type="transmembrane region" description="Helical" evidence="5">
    <location>
        <begin position="38"/>
        <end position="58"/>
    </location>
</feature>
<feature type="transmembrane region" description="Helical" evidence="5">
    <location>
        <begin position="283"/>
        <end position="301"/>
    </location>
</feature>
<name>A0A1B6HL99_9HEMI</name>
<feature type="transmembrane region" description="Helical" evidence="5">
    <location>
        <begin position="70"/>
        <end position="95"/>
    </location>
</feature>
<dbReference type="GO" id="GO:0005635">
    <property type="term" value="C:nuclear envelope"/>
    <property type="evidence" value="ECO:0007669"/>
    <property type="project" value="TreeGrafter"/>
</dbReference>
<dbReference type="PANTHER" id="PTHR24002:SF3">
    <property type="entry name" value="SOLUTE CARRIER FAMILY 22 MEMBER 18"/>
    <property type="match status" value="1"/>
</dbReference>
<dbReference type="SUPFAM" id="SSF103473">
    <property type="entry name" value="MFS general substrate transporter"/>
    <property type="match status" value="1"/>
</dbReference>
<feature type="transmembrane region" description="Helical" evidence="5">
    <location>
        <begin position="251"/>
        <end position="271"/>
    </location>
</feature>
<gene>
    <name evidence="7" type="ORF">g.3388</name>
</gene>
<protein>
    <recommendedName>
        <fullName evidence="6">Major facilitator superfamily (MFS) profile domain-containing protein</fullName>
    </recommendedName>
</protein>
<keyword evidence="4 5" id="KW-0472">Membrane</keyword>
<feature type="transmembrane region" description="Helical" evidence="5">
    <location>
        <begin position="159"/>
        <end position="178"/>
    </location>
</feature>
<feature type="transmembrane region" description="Helical" evidence="5">
    <location>
        <begin position="7"/>
        <end position="26"/>
    </location>
</feature>
<comment type="subcellular location">
    <subcellularLocation>
        <location evidence="1">Membrane</location>
        <topology evidence="1">Multi-pass membrane protein</topology>
    </subcellularLocation>
</comment>
<evidence type="ECO:0000256" key="3">
    <source>
        <dbReference type="ARBA" id="ARBA00022989"/>
    </source>
</evidence>